<dbReference type="InterPro" id="IPR029787">
    <property type="entry name" value="Nucleotide_cyclase"/>
</dbReference>
<dbReference type="InterPro" id="IPR001054">
    <property type="entry name" value="A/G_cyclase"/>
</dbReference>
<feature type="region of interest" description="Disordered" evidence="1">
    <location>
        <begin position="1"/>
        <end position="20"/>
    </location>
</feature>
<name>A0ABQ4TWJ4_9HYPH</name>
<keyword evidence="2" id="KW-1133">Transmembrane helix</keyword>
<keyword evidence="5" id="KW-1185">Reference proteome</keyword>
<dbReference type="CDD" id="cd07302">
    <property type="entry name" value="CHD"/>
    <property type="match status" value="1"/>
</dbReference>
<dbReference type="Gene3D" id="3.30.70.1230">
    <property type="entry name" value="Nucleotide cyclase"/>
    <property type="match status" value="1"/>
</dbReference>
<dbReference type="EMBL" id="BPRB01000064">
    <property type="protein sequence ID" value="GJE59192.1"/>
    <property type="molecule type" value="Genomic_DNA"/>
</dbReference>
<comment type="caution">
    <text evidence="4">The sequence shown here is derived from an EMBL/GenBank/DDBJ whole genome shotgun (WGS) entry which is preliminary data.</text>
</comment>
<dbReference type="SMART" id="SM00044">
    <property type="entry name" value="CYCc"/>
    <property type="match status" value="1"/>
</dbReference>
<evidence type="ECO:0000313" key="4">
    <source>
        <dbReference type="EMBL" id="GJE59192.1"/>
    </source>
</evidence>
<dbReference type="PROSITE" id="PS50125">
    <property type="entry name" value="GUANYLATE_CYCLASE_2"/>
    <property type="match status" value="1"/>
</dbReference>
<dbReference type="PANTHER" id="PTHR43081:SF1">
    <property type="entry name" value="ADENYLATE CYCLASE, TERMINAL-DIFFERENTIATION SPECIFIC"/>
    <property type="match status" value="1"/>
</dbReference>
<evidence type="ECO:0000259" key="3">
    <source>
        <dbReference type="PROSITE" id="PS50125"/>
    </source>
</evidence>
<sequence>MNDHVGDAQTPSATSDDGPAVRRLMQSATGGRMLALQVLIVLVLLMAAQAYDGSLHALSHWFILVLYAASSVGFGLAERRGGPLSAIFAWAGTGLNAGLAVYVIVEHMLAGGGPDGGAADTVSRLPAFLLLLQTALTMRVWHAALFSGVVALAWGGAILVAFLHPQGVVGPHVDLSEQVPGLLTFAAASLVVIDGVNRLRAAVGQALRLEHERTRLARFVPDAIARDLAREGGLGAVRRRHACLLVLDIRGFSRLSREHPPEAMVQALLAVRALAQAAVTGQGGLVDKYVGDAVLAQFVVGDAGTQARSALACARAIRARLAALNAERAGQGLFPLRIVVALHAGDLLVGVFDDGARAEYTVLGPAMNALARIEARAKAAGIAVAASEDFLGLLGLPLPEGVHVAPVAEAATPGQPALFRIEEAGTPAIG</sequence>
<dbReference type="Proteomes" id="UP001055057">
    <property type="component" value="Unassembled WGS sequence"/>
</dbReference>
<accession>A0ABQ4TWJ4</accession>
<reference evidence="4" key="1">
    <citation type="journal article" date="2021" name="Front. Microbiol.">
        <title>Comprehensive Comparative Genomics and Phenotyping of Methylobacterium Species.</title>
        <authorList>
            <person name="Alessa O."/>
            <person name="Ogura Y."/>
            <person name="Fujitani Y."/>
            <person name="Takami H."/>
            <person name="Hayashi T."/>
            <person name="Sahin N."/>
            <person name="Tani A."/>
        </authorList>
    </citation>
    <scope>NUCLEOTIDE SEQUENCE</scope>
    <source>
        <strain evidence="4">DSM 23632</strain>
    </source>
</reference>
<evidence type="ECO:0000256" key="1">
    <source>
        <dbReference type="SAM" id="MobiDB-lite"/>
    </source>
</evidence>
<feature type="transmembrane region" description="Helical" evidence="2">
    <location>
        <begin position="140"/>
        <end position="163"/>
    </location>
</feature>
<dbReference type="Pfam" id="PF00211">
    <property type="entry name" value="Guanylate_cyc"/>
    <property type="match status" value="1"/>
</dbReference>
<feature type="transmembrane region" description="Helical" evidence="2">
    <location>
        <begin position="57"/>
        <end position="77"/>
    </location>
</feature>
<proteinExistence type="predicted"/>
<dbReference type="PANTHER" id="PTHR43081">
    <property type="entry name" value="ADENYLATE CYCLASE, TERMINAL-DIFFERENTIATION SPECIFIC-RELATED"/>
    <property type="match status" value="1"/>
</dbReference>
<keyword evidence="2" id="KW-0812">Transmembrane</keyword>
<keyword evidence="2" id="KW-0472">Membrane</keyword>
<dbReference type="RefSeq" id="WP_238181783.1">
    <property type="nucleotide sequence ID" value="NZ_BPRB01000064.1"/>
</dbReference>
<reference evidence="4" key="2">
    <citation type="submission" date="2021-08" db="EMBL/GenBank/DDBJ databases">
        <authorList>
            <person name="Tani A."/>
            <person name="Ola A."/>
            <person name="Ogura Y."/>
            <person name="Katsura K."/>
            <person name="Hayashi T."/>
        </authorList>
    </citation>
    <scope>NUCLEOTIDE SEQUENCE</scope>
    <source>
        <strain evidence="4">DSM 23632</strain>
    </source>
</reference>
<dbReference type="SUPFAM" id="SSF55073">
    <property type="entry name" value="Nucleotide cyclase"/>
    <property type="match status" value="1"/>
</dbReference>
<feature type="transmembrane region" description="Helical" evidence="2">
    <location>
        <begin position="33"/>
        <end position="51"/>
    </location>
</feature>
<dbReference type="InterPro" id="IPR050697">
    <property type="entry name" value="Adenylyl/Guanylyl_Cyclase_3/4"/>
</dbReference>
<protein>
    <recommendedName>
        <fullName evidence="3">Guanylate cyclase domain-containing protein</fullName>
    </recommendedName>
</protein>
<organism evidence="4 5">
    <name type="scientific">Methylobacterium trifolii</name>
    <dbReference type="NCBI Taxonomy" id="1003092"/>
    <lineage>
        <taxon>Bacteria</taxon>
        <taxon>Pseudomonadati</taxon>
        <taxon>Pseudomonadota</taxon>
        <taxon>Alphaproteobacteria</taxon>
        <taxon>Hyphomicrobiales</taxon>
        <taxon>Methylobacteriaceae</taxon>
        <taxon>Methylobacterium</taxon>
    </lineage>
</organism>
<feature type="transmembrane region" description="Helical" evidence="2">
    <location>
        <begin position="84"/>
        <end position="105"/>
    </location>
</feature>
<gene>
    <name evidence="4" type="ORF">MPOCJGCO_1280</name>
</gene>
<feature type="domain" description="Guanylate cyclase" evidence="3">
    <location>
        <begin position="243"/>
        <end position="374"/>
    </location>
</feature>
<evidence type="ECO:0000256" key="2">
    <source>
        <dbReference type="SAM" id="Phobius"/>
    </source>
</evidence>
<evidence type="ECO:0000313" key="5">
    <source>
        <dbReference type="Proteomes" id="UP001055057"/>
    </source>
</evidence>